<evidence type="ECO:0000256" key="8">
    <source>
        <dbReference type="ARBA" id="ARBA00029936"/>
    </source>
</evidence>
<organism evidence="13 14">
    <name type="scientific">Hermetia illucens</name>
    <name type="common">Black soldier fly</name>
    <dbReference type="NCBI Taxonomy" id="343691"/>
    <lineage>
        <taxon>Eukaryota</taxon>
        <taxon>Metazoa</taxon>
        <taxon>Ecdysozoa</taxon>
        <taxon>Arthropoda</taxon>
        <taxon>Hexapoda</taxon>
        <taxon>Insecta</taxon>
        <taxon>Pterygota</taxon>
        <taxon>Neoptera</taxon>
        <taxon>Endopterygota</taxon>
        <taxon>Diptera</taxon>
        <taxon>Brachycera</taxon>
        <taxon>Stratiomyomorpha</taxon>
        <taxon>Stratiomyidae</taxon>
        <taxon>Hermetiinae</taxon>
        <taxon>Hermetia</taxon>
    </lineage>
</organism>
<dbReference type="SUPFAM" id="SSF52374">
    <property type="entry name" value="Nucleotidylyl transferase"/>
    <property type="match status" value="1"/>
</dbReference>
<dbReference type="GO" id="GO:0005524">
    <property type="term" value="F:ATP binding"/>
    <property type="evidence" value="ECO:0007669"/>
    <property type="project" value="UniProtKB-KW"/>
</dbReference>
<dbReference type="InterPro" id="IPR033705">
    <property type="entry name" value="Anticodon_Ia_Val"/>
</dbReference>
<comment type="catalytic activity">
    <reaction evidence="9">
        <text>tRNA(Val) + L-valine + ATP = L-valyl-tRNA(Val) + AMP + diphosphate</text>
        <dbReference type="Rhea" id="RHEA:10704"/>
        <dbReference type="Rhea" id="RHEA-COMP:9672"/>
        <dbReference type="Rhea" id="RHEA-COMP:9708"/>
        <dbReference type="ChEBI" id="CHEBI:30616"/>
        <dbReference type="ChEBI" id="CHEBI:33019"/>
        <dbReference type="ChEBI" id="CHEBI:57762"/>
        <dbReference type="ChEBI" id="CHEBI:78442"/>
        <dbReference type="ChEBI" id="CHEBI:78537"/>
        <dbReference type="ChEBI" id="CHEBI:456215"/>
        <dbReference type="EC" id="6.1.1.9"/>
    </reaction>
</comment>
<dbReference type="InterPro" id="IPR014729">
    <property type="entry name" value="Rossmann-like_a/b/a_fold"/>
</dbReference>
<accession>A0A7R8UJH4</accession>
<evidence type="ECO:0000256" key="10">
    <source>
        <dbReference type="RuleBase" id="RU363035"/>
    </source>
</evidence>
<evidence type="ECO:0000256" key="1">
    <source>
        <dbReference type="ARBA" id="ARBA00005594"/>
    </source>
</evidence>
<evidence type="ECO:0000256" key="7">
    <source>
        <dbReference type="ARBA" id="ARBA00023146"/>
    </source>
</evidence>
<keyword evidence="6 10" id="KW-0648">Protein biosynthesis</keyword>
<dbReference type="PROSITE" id="PS00178">
    <property type="entry name" value="AA_TRNA_LIGASE_I"/>
    <property type="match status" value="1"/>
</dbReference>
<reference evidence="13 14" key="1">
    <citation type="submission" date="2020-11" db="EMBL/GenBank/DDBJ databases">
        <authorList>
            <person name="Wallbank WR R."/>
            <person name="Pardo Diaz C."/>
            <person name="Kozak K."/>
            <person name="Martin S."/>
            <person name="Jiggins C."/>
            <person name="Moest M."/>
            <person name="Warren A I."/>
            <person name="Generalovic N T."/>
            <person name="Byers J.R.P. K."/>
            <person name="Montejo-Kovacevich G."/>
            <person name="Yen C E."/>
        </authorList>
    </citation>
    <scope>NUCLEOTIDE SEQUENCE [LARGE SCALE GENOMIC DNA]</scope>
</reference>
<dbReference type="Proteomes" id="UP000594454">
    <property type="component" value="Chromosome 2"/>
</dbReference>
<gene>
    <name evidence="13" type="ORF">HERILL_LOCUS5074</name>
</gene>
<dbReference type="NCBIfam" id="TIGR00422">
    <property type="entry name" value="valS"/>
    <property type="match status" value="1"/>
</dbReference>
<keyword evidence="7 10" id="KW-0030">Aminoacyl-tRNA synthetase</keyword>
<dbReference type="Gene3D" id="1.10.730.10">
    <property type="entry name" value="Isoleucyl-tRNA Synthetase, Domain 1"/>
    <property type="match status" value="1"/>
</dbReference>
<dbReference type="NCBIfam" id="NF004349">
    <property type="entry name" value="PRK05729.1"/>
    <property type="match status" value="1"/>
</dbReference>
<dbReference type="CDD" id="cd00817">
    <property type="entry name" value="ValRS_core"/>
    <property type="match status" value="1"/>
</dbReference>
<evidence type="ECO:0000256" key="9">
    <source>
        <dbReference type="ARBA" id="ARBA00047552"/>
    </source>
</evidence>
<keyword evidence="3 10" id="KW-0436">Ligase</keyword>
<comment type="similarity">
    <text evidence="1 10">Belongs to the class-I aminoacyl-tRNA synthetase family.</text>
</comment>
<dbReference type="FunCoup" id="A0A7R8UJH4">
    <property type="interactions" value="48"/>
</dbReference>
<evidence type="ECO:0000259" key="11">
    <source>
        <dbReference type="Pfam" id="PF00133"/>
    </source>
</evidence>
<proteinExistence type="inferred from homology"/>
<dbReference type="PANTHER" id="PTHR11946">
    <property type="entry name" value="VALYL-TRNA SYNTHETASES"/>
    <property type="match status" value="1"/>
</dbReference>
<name>A0A7R8UJH4_HERIL</name>
<dbReference type="EC" id="6.1.1.9" evidence="2"/>
<dbReference type="InterPro" id="IPR013155">
    <property type="entry name" value="M/V/L/I-tRNA-synth_anticd-bd"/>
</dbReference>
<feature type="domain" description="Methionyl/Valyl/Leucyl/Isoleucyl-tRNA synthetase anticodon-binding" evidence="12">
    <location>
        <begin position="706"/>
        <end position="840"/>
    </location>
</feature>
<dbReference type="GO" id="GO:0005829">
    <property type="term" value="C:cytosol"/>
    <property type="evidence" value="ECO:0007669"/>
    <property type="project" value="TreeGrafter"/>
</dbReference>
<feature type="domain" description="Aminoacyl-tRNA synthetase class Ia" evidence="11">
    <location>
        <begin position="62"/>
        <end position="651"/>
    </location>
</feature>
<dbReference type="InParanoid" id="A0A7R8UJH4"/>
<dbReference type="EMBL" id="LR899010">
    <property type="protein sequence ID" value="CAD7082003.1"/>
    <property type="molecule type" value="Genomic_DNA"/>
</dbReference>
<keyword evidence="14" id="KW-1185">Reference proteome</keyword>
<dbReference type="Gene3D" id="3.40.50.620">
    <property type="entry name" value="HUPs"/>
    <property type="match status" value="2"/>
</dbReference>
<dbReference type="InterPro" id="IPR009008">
    <property type="entry name" value="Val/Leu/Ile-tRNA-synth_edit"/>
</dbReference>
<evidence type="ECO:0000259" key="12">
    <source>
        <dbReference type="Pfam" id="PF08264"/>
    </source>
</evidence>
<keyword evidence="4 10" id="KW-0547">Nucleotide-binding</keyword>
<dbReference type="GO" id="GO:0006438">
    <property type="term" value="P:valyl-tRNA aminoacylation"/>
    <property type="evidence" value="ECO:0007669"/>
    <property type="project" value="InterPro"/>
</dbReference>
<dbReference type="FunFam" id="3.40.50.620:FF:000020">
    <property type="entry name" value="Valine--tRNA ligase, mitochondrial"/>
    <property type="match status" value="1"/>
</dbReference>
<evidence type="ECO:0000256" key="6">
    <source>
        <dbReference type="ARBA" id="ARBA00022917"/>
    </source>
</evidence>
<dbReference type="OrthoDB" id="629407at2759"/>
<dbReference type="InterPro" id="IPR002303">
    <property type="entry name" value="Valyl-tRNA_ligase"/>
</dbReference>
<dbReference type="Pfam" id="PF08264">
    <property type="entry name" value="Anticodon_1"/>
    <property type="match status" value="1"/>
</dbReference>
<protein>
    <recommendedName>
        <fullName evidence="2">valine--tRNA ligase</fullName>
        <ecNumber evidence="2">6.1.1.9</ecNumber>
    </recommendedName>
    <alternativeName>
        <fullName evidence="8">Valyl-tRNA synthetase</fullName>
    </alternativeName>
</protein>
<dbReference type="SUPFAM" id="SSF50677">
    <property type="entry name" value="ValRS/IleRS/LeuRS editing domain"/>
    <property type="match status" value="1"/>
</dbReference>
<evidence type="ECO:0000313" key="13">
    <source>
        <dbReference type="EMBL" id="CAD7082003.1"/>
    </source>
</evidence>
<keyword evidence="5 10" id="KW-0067">ATP-binding</keyword>
<dbReference type="GO" id="GO:0002161">
    <property type="term" value="F:aminoacyl-tRNA deacylase activity"/>
    <property type="evidence" value="ECO:0007669"/>
    <property type="project" value="InterPro"/>
</dbReference>
<dbReference type="PANTHER" id="PTHR11946:SF109">
    <property type="entry name" value="VALINE--TRNA LIGASE"/>
    <property type="match status" value="1"/>
</dbReference>
<dbReference type="Pfam" id="PF00133">
    <property type="entry name" value="tRNA-synt_1"/>
    <property type="match status" value="1"/>
</dbReference>
<evidence type="ECO:0000313" key="14">
    <source>
        <dbReference type="Proteomes" id="UP000594454"/>
    </source>
</evidence>
<dbReference type="CDD" id="cd07962">
    <property type="entry name" value="Anticodon_Ia_Val"/>
    <property type="match status" value="1"/>
</dbReference>
<dbReference type="InterPro" id="IPR002300">
    <property type="entry name" value="aa-tRNA-synth_Ia"/>
</dbReference>
<dbReference type="InterPro" id="IPR001412">
    <property type="entry name" value="aa-tRNA-synth_I_CS"/>
</dbReference>
<evidence type="ECO:0000256" key="3">
    <source>
        <dbReference type="ARBA" id="ARBA00022598"/>
    </source>
</evidence>
<dbReference type="SUPFAM" id="SSF47323">
    <property type="entry name" value="Anticodon-binding domain of a subclass of class I aminoacyl-tRNA synthetases"/>
    <property type="match status" value="1"/>
</dbReference>
<dbReference type="GO" id="GO:0004832">
    <property type="term" value="F:valine-tRNA ligase activity"/>
    <property type="evidence" value="ECO:0007669"/>
    <property type="project" value="UniProtKB-EC"/>
</dbReference>
<dbReference type="InterPro" id="IPR009080">
    <property type="entry name" value="tRNAsynth_Ia_anticodon-bd"/>
</dbReference>
<dbReference type="PRINTS" id="PR00986">
    <property type="entry name" value="TRNASYNTHVAL"/>
</dbReference>
<evidence type="ECO:0000256" key="4">
    <source>
        <dbReference type="ARBA" id="ARBA00022741"/>
    </source>
</evidence>
<dbReference type="AlphaFoldDB" id="A0A7R8UJH4"/>
<dbReference type="Gene3D" id="3.90.740.10">
    <property type="entry name" value="Valyl/Leucyl/Isoleucyl-tRNA synthetase, editing domain"/>
    <property type="match status" value="2"/>
</dbReference>
<evidence type="ECO:0000256" key="5">
    <source>
        <dbReference type="ARBA" id="ARBA00022840"/>
    </source>
</evidence>
<evidence type="ECO:0000256" key="2">
    <source>
        <dbReference type="ARBA" id="ARBA00013169"/>
    </source>
</evidence>
<sequence>MFTIQRLRIYLSLQKGQLIKFGGRFCHGSSATIKTPLAAGYKPKDVESEILMPTPTGAPAAHREDQMTFRMILPPPNVTGYLHLGHALMSTIQDVICRRKRQEGYQVTWVPGTDHAGIATQVVVEKKLFKEKQQTRHQIGRTAFLEEVAKWKNEKENNITHELKRLGCSLDWEKEYFTMDEQRANAVTEAFIHFFDEGIIRRQNSLVNWSCVLESAISDIEVDNHEIIAPTGIRVPGYNKPIIFGEIHDISYKIKGTDRTIVVSTTRPETILGDVAIAVHPEDTRYTEFRETPTWVVHPFRNELLPIVFDESVDREFGTGAVKITPAHDKHDFELAKRHSLPSVQVFTEKGTVVERFQQFSNEPRFIARANIIKALKTVGLYNGARPHKMQLPICSRSNDVIEYMLRPQWFIDCKIMAQQAITAVETGQIRLHPENFTSDWFRWLKDCKEWCISRQIWWGHRIPAYLCKVDENSTWVAARSKDEAASKAAGILKLDKKRIEVSQDKDVLDTWFSASLLPLSAYGWPNKKCTSLNLMETGHDILFFWVARMVMMGMKLTGKVPFTDVLLNGIVCDVHGRKMSKSLGNVILPDQVIYGSTLEQLSSEIQKAYSIGTLSKGEMEKSLRGVQQTFPNGIPECGTDALRFTLCSYNIKSHYINFDVSECHTNKLFFNKIWQATRYTISAFEKLDISMNGVNIQEVQLTDFDRWILSRLSDTQRICDEGFEKYNFHFAVNALKTFFYKNFCDVYLETTKLNIGKGNESAISHCVVLSTCLSLGLQLMSPFTPFLSQKLLKYLPNIGNFSCDQYSDKALELEIEDVLDICAAIRQFKSQNKIARKHEPIIHLFPKSPEAFKLVERFKDHIQTLCLANGIVINSTTSEKREKDFNLVSTASHLCSFAIFTNQILQKNDKVDAVNTKKLAKLQSNLQKLLKTISSDGYQKSASKEIQRKHLEKIKEIESEINSISDLK</sequence>